<dbReference type="Proteomes" id="UP000504603">
    <property type="component" value="Unplaced"/>
</dbReference>
<feature type="region of interest" description="Disordered" evidence="1">
    <location>
        <begin position="394"/>
        <end position="413"/>
    </location>
</feature>
<dbReference type="InterPro" id="IPR038777">
    <property type="entry name" value="At4g18490-like"/>
</dbReference>
<reference evidence="3 4" key="1">
    <citation type="submission" date="2025-04" db="UniProtKB">
        <authorList>
            <consortium name="RefSeq"/>
        </authorList>
    </citation>
    <scope>IDENTIFICATION</scope>
    <source>
        <strain evidence="3 4">OHB3-1</strain>
    </source>
</reference>
<proteinExistence type="predicted"/>
<feature type="compositionally biased region" description="Polar residues" evidence="1">
    <location>
        <begin position="397"/>
        <end position="413"/>
    </location>
</feature>
<accession>A0A6J1CMB9</accession>
<evidence type="ECO:0000313" key="4">
    <source>
        <dbReference type="RefSeq" id="XP_022142073.1"/>
    </source>
</evidence>
<protein>
    <submittedName>
        <fullName evidence="3 4">Uncharacterized protein At4g18490 isoform X1</fullName>
    </submittedName>
</protein>
<dbReference type="PANTHER" id="PTHR36380:SF1">
    <property type="entry name" value="OS01G0755100 PROTEIN"/>
    <property type="match status" value="1"/>
</dbReference>
<feature type="compositionally biased region" description="Basic and acidic residues" evidence="1">
    <location>
        <begin position="93"/>
        <end position="112"/>
    </location>
</feature>
<feature type="compositionally biased region" description="Basic and acidic residues" evidence="1">
    <location>
        <begin position="516"/>
        <end position="525"/>
    </location>
</feature>
<sequence>MAESRKGASSATDLRKKDTLLDEDIGDEFMNSWKSISVAEDDMDFSFGTVSKAKNKAFDFGTLDVDFNLDGSFEKLSSFKMDMSDLEFSCSPKKTEKARSSGKEESPNENLQKDIDSLNFSFDFKELDSFDVGKSLQNGERSCNRKQDTRAVCSSRVDLAASNIHIAEENTAIDNSITKILPASGKETSSKVQNFQGGRGELESEVVDGTSHEAINAVQTTNKEEQLEKGCLSEKEVSKSSNLAIHDVPIKCIARNYAPECTSEPQPDIRTTSGELRVVSGVTENVTDEIIDSDVTCCKNLPQKDLSPIILCAPESNHTEEDKSECSTPNEVVDKIQLAEVRLDLRDRSNSDVQRKLLPDPQEIRENRNLNLKLPTIPLCRGTPVRKVTVKEREIDGNSSTSRTDVVSKPQLHQSSPISTKLFTLGKNRIDVSNQTPATGDGARVTPSNSCVKTTTQTHCNSELLKLSTVPSQSLKIISAQESKLRSIKSSLIFPNLSSLKTSWAFGGKQILSSTGREKERKSGDSEQTTEAGQRSKRLDIGYCTENAEKQNLLISNMKRKALEESNADSMLLKPLKRLSVSPIGFRNSKEPLEKKIEEQVEGMTSNASHDHIASSIENPHVPNTMELEISLDLENDRNVEKADAYSRELEDICNMLRKKHDEAKEMLVRVIVNNSNLLMLNHPIFEDKIRKVQKFAAKLLSKELQTKAA</sequence>
<evidence type="ECO:0000313" key="2">
    <source>
        <dbReference type="Proteomes" id="UP000504603"/>
    </source>
</evidence>
<dbReference type="AlphaFoldDB" id="A0A6J1CMB9"/>
<evidence type="ECO:0000256" key="1">
    <source>
        <dbReference type="SAM" id="MobiDB-lite"/>
    </source>
</evidence>
<dbReference type="OrthoDB" id="602706at2759"/>
<dbReference type="PANTHER" id="PTHR36380">
    <property type="entry name" value="BNAA03G58330D PROTEIN"/>
    <property type="match status" value="1"/>
</dbReference>
<feature type="region of interest" description="Disordered" evidence="1">
    <location>
        <begin position="92"/>
        <end position="112"/>
    </location>
</feature>
<organism evidence="2 4">
    <name type="scientific">Momordica charantia</name>
    <name type="common">Bitter gourd</name>
    <name type="synonym">Balsam pear</name>
    <dbReference type="NCBI Taxonomy" id="3673"/>
    <lineage>
        <taxon>Eukaryota</taxon>
        <taxon>Viridiplantae</taxon>
        <taxon>Streptophyta</taxon>
        <taxon>Embryophyta</taxon>
        <taxon>Tracheophyta</taxon>
        <taxon>Spermatophyta</taxon>
        <taxon>Magnoliopsida</taxon>
        <taxon>eudicotyledons</taxon>
        <taxon>Gunneridae</taxon>
        <taxon>Pentapetalae</taxon>
        <taxon>rosids</taxon>
        <taxon>fabids</taxon>
        <taxon>Cucurbitales</taxon>
        <taxon>Cucurbitaceae</taxon>
        <taxon>Momordiceae</taxon>
        <taxon>Momordica</taxon>
    </lineage>
</organism>
<keyword evidence="2" id="KW-1185">Reference proteome</keyword>
<dbReference type="KEGG" id="mcha:111012291"/>
<feature type="region of interest" description="Disordered" evidence="1">
    <location>
        <begin position="514"/>
        <end position="538"/>
    </location>
</feature>
<gene>
    <name evidence="3 4" type="primary">LOC111012291</name>
</gene>
<name>A0A6J1CMB9_MOMCH</name>
<evidence type="ECO:0000313" key="3">
    <source>
        <dbReference type="RefSeq" id="XP_022142072.1"/>
    </source>
</evidence>
<dbReference type="GeneID" id="111012291"/>
<dbReference type="RefSeq" id="XP_022142072.1">
    <property type="nucleotide sequence ID" value="XM_022286380.1"/>
</dbReference>
<dbReference type="RefSeq" id="XP_022142073.1">
    <property type="nucleotide sequence ID" value="XM_022286381.1"/>
</dbReference>